<accession>A0A7W4LKM6</accession>
<dbReference type="AlphaFoldDB" id="A0A7W4LKM6"/>
<gene>
    <name evidence="2" type="ORF">H3H51_07785</name>
</gene>
<evidence type="ECO:0000313" key="3">
    <source>
        <dbReference type="Proteomes" id="UP000542720"/>
    </source>
</evidence>
<comment type="caution">
    <text evidence="2">The sequence shown here is derived from an EMBL/GenBank/DDBJ whole genome shotgun (WGS) entry which is preliminary data.</text>
</comment>
<keyword evidence="3" id="KW-1185">Reference proteome</keyword>
<feature type="signal peptide" evidence="1">
    <location>
        <begin position="1"/>
        <end position="21"/>
    </location>
</feature>
<protein>
    <submittedName>
        <fullName evidence="2">Uncharacterized protein</fullName>
    </submittedName>
</protein>
<organism evidence="2 3">
    <name type="scientific">Aquipseudomonas ullengensis</name>
    <dbReference type="NCBI Taxonomy" id="2759166"/>
    <lineage>
        <taxon>Bacteria</taxon>
        <taxon>Pseudomonadati</taxon>
        <taxon>Pseudomonadota</taxon>
        <taxon>Gammaproteobacteria</taxon>
        <taxon>Pseudomonadales</taxon>
        <taxon>Pseudomonadaceae</taxon>
        <taxon>Aquipseudomonas</taxon>
    </lineage>
</organism>
<name>A0A7W4LKM6_9GAMM</name>
<dbReference type="Proteomes" id="UP000542720">
    <property type="component" value="Unassembled WGS sequence"/>
</dbReference>
<sequence>MSRIKLGTVLALLLSSQVAHAEPWPAREMFKQACLTSARDALDAKVAEAYCECTVANIAQRFSPAQLAGLDQPQLPADVQNGLREVAGICMKKLNL</sequence>
<dbReference type="RefSeq" id="WP_183088481.1">
    <property type="nucleotide sequence ID" value="NZ_JACJUD010000002.1"/>
</dbReference>
<proteinExistence type="predicted"/>
<keyword evidence="1" id="KW-0732">Signal</keyword>
<dbReference type="EMBL" id="JACJUD010000002">
    <property type="protein sequence ID" value="MBB2494920.1"/>
    <property type="molecule type" value="Genomic_DNA"/>
</dbReference>
<evidence type="ECO:0000313" key="2">
    <source>
        <dbReference type="EMBL" id="MBB2494920.1"/>
    </source>
</evidence>
<evidence type="ECO:0000256" key="1">
    <source>
        <dbReference type="SAM" id="SignalP"/>
    </source>
</evidence>
<reference evidence="2 3" key="1">
    <citation type="submission" date="2020-08" db="EMBL/GenBank/DDBJ databases">
        <authorList>
            <person name="Kim C.M."/>
        </authorList>
    </citation>
    <scope>NUCLEOTIDE SEQUENCE [LARGE SCALE GENOMIC DNA]</scope>
    <source>
        <strain evidence="2 3">UL070</strain>
    </source>
</reference>
<feature type="chain" id="PRO_5031248509" evidence="1">
    <location>
        <begin position="22"/>
        <end position="96"/>
    </location>
</feature>